<feature type="transmembrane region" description="Helical" evidence="2">
    <location>
        <begin position="225"/>
        <end position="246"/>
    </location>
</feature>
<keyword evidence="2" id="KW-0472">Membrane</keyword>
<accession>W4KL42</accession>
<evidence type="ECO:0000256" key="1">
    <source>
        <dbReference type="SAM" id="MobiDB-lite"/>
    </source>
</evidence>
<feature type="transmembrane region" description="Helical" evidence="2">
    <location>
        <begin position="252"/>
        <end position="271"/>
    </location>
</feature>
<feature type="transmembrane region" description="Helical" evidence="2">
    <location>
        <begin position="41"/>
        <end position="58"/>
    </location>
</feature>
<dbReference type="Pfam" id="PF20152">
    <property type="entry name" value="DUF6534"/>
    <property type="match status" value="1"/>
</dbReference>
<dbReference type="PANTHER" id="PTHR40465">
    <property type="entry name" value="CHROMOSOME 1, WHOLE GENOME SHOTGUN SEQUENCE"/>
    <property type="match status" value="1"/>
</dbReference>
<organism evidence="4 5">
    <name type="scientific">Heterobasidion irregulare (strain TC 32-1)</name>
    <dbReference type="NCBI Taxonomy" id="747525"/>
    <lineage>
        <taxon>Eukaryota</taxon>
        <taxon>Fungi</taxon>
        <taxon>Dikarya</taxon>
        <taxon>Basidiomycota</taxon>
        <taxon>Agaricomycotina</taxon>
        <taxon>Agaricomycetes</taxon>
        <taxon>Russulales</taxon>
        <taxon>Bondarzewiaceae</taxon>
        <taxon>Heterobasidion</taxon>
        <taxon>Heterobasidion annosum species complex</taxon>
    </lineage>
</organism>
<feature type="transmembrane region" description="Helical" evidence="2">
    <location>
        <begin position="180"/>
        <end position="204"/>
    </location>
</feature>
<feature type="domain" description="DUF6534" evidence="3">
    <location>
        <begin position="190"/>
        <end position="276"/>
    </location>
</feature>
<feature type="region of interest" description="Disordered" evidence="1">
    <location>
        <begin position="333"/>
        <end position="355"/>
    </location>
</feature>
<reference evidence="4 5" key="1">
    <citation type="journal article" date="2012" name="New Phytol.">
        <title>Insight into trade-off between wood decay and parasitism from the genome of a fungal forest pathogen.</title>
        <authorList>
            <person name="Olson A."/>
            <person name="Aerts A."/>
            <person name="Asiegbu F."/>
            <person name="Belbahri L."/>
            <person name="Bouzid O."/>
            <person name="Broberg A."/>
            <person name="Canback B."/>
            <person name="Coutinho P.M."/>
            <person name="Cullen D."/>
            <person name="Dalman K."/>
            <person name="Deflorio G."/>
            <person name="van Diepen L.T."/>
            <person name="Dunand C."/>
            <person name="Duplessis S."/>
            <person name="Durling M."/>
            <person name="Gonthier P."/>
            <person name="Grimwood J."/>
            <person name="Fossdal C.G."/>
            <person name="Hansson D."/>
            <person name="Henrissat B."/>
            <person name="Hietala A."/>
            <person name="Himmelstrand K."/>
            <person name="Hoffmeister D."/>
            <person name="Hogberg N."/>
            <person name="James T.Y."/>
            <person name="Karlsson M."/>
            <person name="Kohler A."/>
            <person name="Kues U."/>
            <person name="Lee Y.H."/>
            <person name="Lin Y.C."/>
            <person name="Lind M."/>
            <person name="Lindquist E."/>
            <person name="Lombard V."/>
            <person name="Lucas S."/>
            <person name="Lunden K."/>
            <person name="Morin E."/>
            <person name="Murat C."/>
            <person name="Park J."/>
            <person name="Raffaello T."/>
            <person name="Rouze P."/>
            <person name="Salamov A."/>
            <person name="Schmutz J."/>
            <person name="Solheim H."/>
            <person name="Stahlberg J."/>
            <person name="Velez H."/>
            <person name="de Vries R.P."/>
            <person name="Wiebenga A."/>
            <person name="Woodward S."/>
            <person name="Yakovlev I."/>
            <person name="Garbelotto M."/>
            <person name="Martin F."/>
            <person name="Grigoriev I.V."/>
            <person name="Stenlid J."/>
        </authorList>
    </citation>
    <scope>NUCLEOTIDE SEQUENCE [LARGE SCALE GENOMIC DNA]</scope>
    <source>
        <strain evidence="4 5">TC 32-1</strain>
    </source>
</reference>
<dbReference type="InterPro" id="IPR045339">
    <property type="entry name" value="DUF6534"/>
</dbReference>
<dbReference type="AlphaFoldDB" id="W4KL42"/>
<evidence type="ECO:0000256" key="2">
    <source>
        <dbReference type="SAM" id="Phobius"/>
    </source>
</evidence>
<protein>
    <recommendedName>
        <fullName evidence="3">DUF6534 domain-containing protein</fullName>
    </recommendedName>
</protein>
<evidence type="ECO:0000313" key="4">
    <source>
        <dbReference type="EMBL" id="ETW86414.1"/>
    </source>
</evidence>
<keyword evidence="2" id="KW-1133">Transmembrane helix</keyword>
<feature type="transmembrane region" description="Helical" evidence="2">
    <location>
        <begin position="141"/>
        <end position="160"/>
    </location>
</feature>
<sequence>MSAIMDVRSTLGAVFIGCLFSVAYVEPPPVFLLAPPDPASSSRKSLSAVLGIQTFMFFRMYPHDLPRIKLMVIAVWALDAVHTSLMCISAWHYLVLNFGDANIVDNIPITLACTVAFTAIITFIVHLFFAHRVLRLSKGNWVLTTPLIVLTFMRLVAALVSTVEMSRLQSFHNFTDKVGWVFTLGLSISSALDILIASSLCFYLHANRTGFGSMDQVIDVIMLYTLNNGALTCITTVISMICWLTMSDNLIWLGLHFAISKLYANSLLTTLNTRRSLRGRTEPSDSDHPLPVLFPSSFSRRSRVNDRFRTTEQGEGAGATKLQISVEKTVQFDVSEPELEHGADGQPSDAHSHPH</sequence>
<dbReference type="Proteomes" id="UP000030671">
    <property type="component" value="Unassembled WGS sequence"/>
</dbReference>
<dbReference type="RefSeq" id="XP_009540439.1">
    <property type="nucleotide sequence ID" value="XM_009542144.1"/>
</dbReference>
<dbReference type="HOGENOM" id="CLU_046025_0_0_1"/>
<proteinExistence type="predicted"/>
<name>W4KL42_HETIT</name>
<feature type="transmembrane region" description="Helical" evidence="2">
    <location>
        <begin position="70"/>
        <end position="95"/>
    </location>
</feature>
<dbReference type="EMBL" id="KI925454">
    <property type="protein sequence ID" value="ETW86414.1"/>
    <property type="molecule type" value="Genomic_DNA"/>
</dbReference>
<dbReference type="PANTHER" id="PTHR40465:SF1">
    <property type="entry name" value="DUF6534 DOMAIN-CONTAINING PROTEIN"/>
    <property type="match status" value="1"/>
</dbReference>
<dbReference type="eggNOG" id="ENOG502SH62">
    <property type="taxonomic scope" value="Eukaryota"/>
</dbReference>
<feature type="transmembrane region" description="Helical" evidence="2">
    <location>
        <begin position="107"/>
        <end position="129"/>
    </location>
</feature>
<dbReference type="OrthoDB" id="3206554at2759"/>
<evidence type="ECO:0000259" key="3">
    <source>
        <dbReference type="Pfam" id="PF20152"/>
    </source>
</evidence>
<gene>
    <name evidence="4" type="ORF">HETIRDRAFT_468070</name>
</gene>
<keyword evidence="2" id="KW-0812">Transmembrane</keyword>
<keyword evidence="5" id="KW-1185">Reference proteome</keyword>
<evidence type="ECO:0000313" key="5">
    <source>
        <dbReference type="Proteomes" id="UP000030671"/>
    </source>
</evidence>
<dbReference type="KEGG" id="hir:HETIRDRAFT_468070"/>
<dbReference type="GeneID" id="20677208"/>
<dbReference type="InParanoid" id="W4KL42"/>